<feature type="compositionally biased region" description="Acidic residues" evidence="3">
    <location>
        <begin position="61"/>
        <end position="71"/>
    </location>
</feature>
<evidence type="ECO:0000313" key="6">
    <source>
        <dbReference type="Proteomes" id="UP001567538"/>
    </source>
</evidence>
<dbReference type="AlphaFoldDB" id="A0ABD1GCV3"/>
<feature type="compositionally biased region" description="Acidic residues" evidence="3">
    <location>
        <begin position="89"/>
        <end position="103"/>
    </location>
</feature>
<dbReference type="InterPro" id="IPR025659">
    <property type="entry name" value="Tubby-like_C"/>
</dbReference>
<proteinExistence type="inferred from homology"/>
<feature type="domain" description="Transcription factor Iwr1" evidence="4">
    <location>
        <begin position="32"/>
        <end position="93"/>
    </location>
</feature>
<dbReference type="Pfam" id="PF08574">
    <property type="entry name" value="Iwr1"/>
    <property type="match status" value="1"/>
</dbReference>
<accession>A0ABD1GCV3</accession>
<evidence type="ECO:0000256" key="3">
    <source>
        <dbReference type="SAM" id="MobiDB-lite"/>
    </source>
</evidence>
<dbReference type="InterPro" id="IPR013883">
    <property type="entry name" value="TF_Iwr1_dom"/>
</dbReference>
<dbReference type="Gene3D" id="2.40.160.200">
    <property type="entry name" value="LURP1-related"/>
    <property type="match status" value="1"/>
</dbReference>
<reference evidence="5 6" key="1">
    <citation type="submission" date="2024-06" db="EMBL/GenBank/DDBJ databases">
        <title>A chromosome level genome sequence of Diviner's sage (Salvia divinorum).</title>
        <authorList>
            <person name="Ford S.A."/>
            <person name="Ro D.-K."/>
            <person name="Ness R.W."/>
            <person name="Phillips M.A."/>
        </authorList>
    </citation>
    <scope>NUCLEOTIDE SEQUENCE [LARGE SCALE GENOMIC DNA]</scope>
    <source>
        <strain evidence="5">SAF-2024a</strain>
        <tissue evidence="5">Leaf</tissue>
    </source>
</reference>
<dbReference type="PANTHER" id="PTHR31087:SF85">
    <property type="entry name" value="PROTEIN LURP-ONE-RELATED 7"/>
    <property type="match status" value="1"/>
</dbReference>
<evidence type="ECO:0000313" key="5">
    <source>
        <dbReference type="EMBL" id="KAL1541044.1"/>
    </source>
</evidence>
<dbReference type="Proteomes" id="UP001567538">
    <property type="component" value="Unassembled WGS sequence"/>
</dbReference>
<evidence type="ECO:0000256" key="2">
    <source>
        <dbReference type="ARBA" id="ARBA00010218"/>
    </source>
</evidence>
<evidence type="ECO:0000259" key="4">
    <source>
        <dbReference type="Pfam" id="PF08574"/>
    </source>
</evidence>
<sequence length="369" mass="41627">MYHASELISYSRSCDITFFLVSATFNVASSNGYVYDVYTVEEDVNEMDADYASQIPMVQVNDDEDFYDGPDEEYKSDDSNDENNPLNDYPDEETCGEDEDEDERGSSDEKSEGQSTTSRSPSDDPKDGSEVSYGLSDMGLEEYDWLDYADENLEDEESYCFYLITHDLMGENSSIAFEHLKLSADSEIPFDLFVSKKYKGLGLRGFVRYDDSTGNSVYTVKKSSAASDRDCVKQLFDSSGNILFSIKRVGKGSWHGYKGNGEGKEVIFTAEKHVDESSRNELIVLLINDSNNKDSKTELLMKGNPFRRSCTIYKGDSIVAQTSLMYKLGMGKVFVPRNRFRVTVFPGFADRSLVACLIAVYFDGRKLWI</sequence>
<comment type="similarity">
    <text evidence="2">Belongs to the IWR1/SLC7A6OS family.</text>
</comment>
<dbReference type="EMBL" id="JBEAFC010000009">
    <property type="protein sequence ID" value="KAL1541044.1"/>
    <property type="molecule type" value="Genomic_DNA"/>
</dbReference>
<dbReference type="PANTHER" id="PTHR31087">
    <property type="match status" value="1"/>
</dbReference>
<keyword evidence="6" id="KW-1185">Reference proteome</keyword>
<protein>
    <recommendedName>
        <fullName evidence="4">Transcription factor Iwr1 domain-containing protein</fullName>
    </recommendedName>
</protein>
<gene>
    <name evidence="5" type="ORF">AAHA92_25312</name>
</gene>
<dbReference type="SUPFAM" id="SSF54518">
    <property type="entry name" value="Tubby C-terminal domain-like"/>
    <property type="match status" value="1"/>
</dbReference>
<organism evidence="5 6">
    <name type="scientific">Salvia divinorum</name>
    <name type="common">Maria pastora</name>
    <name type="synonym">Diviner's sage</name>
    <dbReference type="NCBI Taxonomy" id="28513"/>
    <lineage>
        <taxon>Eukaryota</taxon>
        <taxon>Viridiplantae</taxon>
        <taxon>Streptophyta</taxon>
        <taxon>Embryophyta</taxon>
        <taxon>Tracheophyta</taxon>
        <taxon>Spermatophyta</taxon>
        <taxon>Magnoliopsida</taxon>
        <taxon>eudicotyledons</taxon>
        <taxon>Gunneridae</taxon>
        <taxon>Pentapetalae</taxon>
        <taxon>asterids</taxon>
        <taxon>lamiids</taxon>
        <taxon>Lamiales</taxon>
        <taxon>Lamiaceae</taxon>
        <taxon>Nepetoideae</taxon>
        <taxon>Mentheae</taxon>
        <taxon>Salviinae</taxon>
        <taxon>Salvia</taxon>
        <taxon>Salvia subgen. Calosphace</taxon>
    </lineage>
</organism>
<dbReference type="InterPro" id="IPR038595">
    <property type="entry name" value="LOR_sf"/>
</dbReference>
<dbReference type="Pfam" id="PF04525">
    <property type="entry name" value="LOR"/>
    <property type="match status" value="1"/>
</dbReference>
<dbReference type="InterPro" id="IPR007612">
    <property type="entry name" value="LOR"/>
</dbReference>
<name>A0ABD1GCV3_SALDI</name>
<comment type="caution">
    <text evidence="5">The sequence shown here is derived from an EMBL/GenBank/DDBJ whole genome shotgun (WGS) entry which is preliminary data.</text>
</comment>
<feature type="region of interest" description="Disordered" evidence="3">
    <location>
        <begin position="52"/>
        <end position="134"/>
    </location>
</feature>
<comment type="similarity">
    <text evidence="1">Belongs to the LOR family.</text>
</comment>
<evidence type="ECO:0000256" key="1">
    <source>
        <dbReference type="ARBA" id="ARBA00005437"/>
    </source>
</evidence>